<accession>A0ABR4FIJ2</accession>
<feature type="repeat" description="ANK" evidence="3">
    <location>
        <begin position="487"/>
        <end position="508"/>
    </location>
</feature>
<dbReference type="SUPFAM" id="SSF48403">
    <property type="entry name" value="Ankyrin repeat"/>
    <property type="match status" value="2"/>
</dbReference>
<dbReference type="Gene3D" id="1.25.40.20">
    <property type="entry name" value="Ankyrin repeat-containing domain"/>
    <property type="match status" value="2"/>
</dbReference>
<dbReference type="Proteomes" id="UP001610563">
    <property type="component" value="Unassembled WGS sequence"/>
</dbReference>
<dbReference type="InterPro" id="IPR002110">
    <property type="entry name" value="Ankyrin_rpt"/>
</dbReference>
<dbReference type="PROSITE" id="PS50297">
    <property type="entry name" value="ANK_REP_REGION"/>
    <property type="match status" value="2"/>
</dbReference>
<protein>
    <submittedName>
        <fullName evidence="4">Ankyrin repeat-containing domain protein</fullName>
    </submittedName>
</protein>
<evidence type="ECO:0000313" key="5">
    <source>
        <dbReference type="Proteomes" id="UP001610563"/>
    </source>
</evidence>
<evidence type="ECO:0000256" key="1">
    <source>
        <dbReference type="ARBA" id="ARBA00022737"/>
    </source>
</evidence>
<dbReference type="EMBL" id="JBFTWV010000274">
    <property type="protein sequence ID" value="KAL2783070.1"/>
    <property type="molecule type" value="Genomic_DNA"/>
</dbReference>
<dbReference type="SMART" id="SM00248">
    <property type="entry name" value="ANK"/>
    <property type="match status" value="9"/>
</dbReference>
<name>A0ABR4FIJ2_9EURO</name>
<keyword evidence="1" id="KW-0677">Repeat</keyword>
<organism evidence="4 5">
    <name type="scientific">Aspergillus keveii</name>
    <dbReference type="NCBI Taxonomy" id="714993"/>
    <lineage>
        <taxon>Eukaryota</taxon>
        <taxon>Fungi</taxon>
        <taxon>Dikarya</taxon>
        <taxon>Ascomycota</taxon>
        <taxon>Pezizomycotina</taxon>
        <taxon>Eurotiomycetes</taxon>
        <taxon>Eurotiomycetidae</taxon>
        <taxon>Eurotiales</taxon>
        <taxon>Aspergillaceae</taxon>
        <taxon>Aspergillus</taxon>
        <taxon>Aspergillus subgen. Nidulantes</taxon>
    </lineage>
</organism>
<evidence type="ECO:0000256" key="2">
    <source>
        <dbReference type="ARBA" id="ARBA00023043"/>
    </source>
</evidence>
<proteinExistence type="predicted"/>
<dbReference type="Pfam" id="PF12796">
    <property type="entry name" value="Ank_2"/>
    <property type="match status" value="2"/>
</dbReference>
<gene>
    <name evidence="4" type="ORF">BJX66DRAFT_345267</name>
</gene>
<dbReference type="PANTHER" id="PTHR24198">
    <property type="entry name" value="ANKYRIN REPEAT AND PROTEIN KINASE DOMAIN-CONTAINING PROTEIN"/>
    <property type="match status" value="1"/>
</dbReference>
<evidence type="ECO:0000256" key="3">
    <source>
        <dbReference type="PROSITE-ProRule" id="PRU00023"/>
    </source>
</evidence>
<reference evidence="4 5" key="1">
    <citation type="submission" date="2024-07" db="EMBL/GenBank/DDBJ databases">
        <title>Section-level genome sequencing and comparative genomics of Aspergillus sections Usti and Cavernicolus.</title>
        <authorList>
            <consortium name="Lawrence Berkeley National Laboratory"/>
            <person name="Nybo J.L."/>
            <person name="Vesth T.C."/>
            <person name="Theobald S."/>
            <person name="Frisvad J.C."/>
            <person name="Larsen T.O."/>
            <person name="Kjaerboelling I."/>
            <person name="Rothschild-Mancinelli K."/>
            <person name="Lyhne E.K."/>
            <person name="Kogle M.E."/>
            <person name="Barry K."/>
            <person name="Clum A."/>
            <person name="Na H."/>
            <person name="Ledsgaard L."/>
            <person name="Lin J."/>
            <person name="Lipzen A."/>
            <person name="Kuo A."/>
            <person name="Riley R."/>
            <person name="Mondo S."/>
            <person name="Labutti K."/>
            <person name="Haridas S."/>
            <person name="Pangalinan J."/>
            <person name="Salamov A.A."/>
            <person name="Simmons B.A."/>
            <person name="Magnuson J.K."/>
            <person name="Chen J."/>
            <person name="Drula E."/>
            <person name="Henrissat B."/>
            <person name="Wiebenga A."/>
            <person name="Lubbers R.J."/>
            <person name="Gomes A.C."/>
            <person name="Makela M.R."/>
            <person name="Stajich J."/>
            <person name="Grigoriev I.V."/>
            <person name="Mortensen U.H."/>
            <person name="De Vries R.P."/>
            <person name="Baker S.E."/>
            <person name="Andersen M.R."/>
        </authorList>
    </citation>
    <scope>NUCLEOTIDE SEQUENCE [LARGE SCALE GENOMIC DNA]</scope>
    <source>
        <strain evidence="4 5">CBS 209.92</strain>
    </source>
</reference>
<keyword evidence="2 3" id="KW-0040">ANK repeat</keyword>
<dbReference type="InterPro" id="IPR036770">
    <property type="entry name" value="Ankyrin_rpt-contain_sf"/>
</dbReference>
<dbReference type="PROSITE" id="PS50088">
    <property type="entry name" value="ANK_REPEAT"/>
    <property type="match status" value="2"/>
</dbReference>
<keyword evidence="5" id="KW-1185">Reference proteome</keyword>
<comment type="caution">
    <text evidence="4">The sequence shown here is derived from an EMBL/GenBank/DDBJ whole genome shotgun (WGS) entry which is preliminary data.</text>
</comment>
<dbReference type="PANTHER" id="PTHR24198:SF165">
    <property type="entry name" value="ANKYRIN REPEAT-CONTAINING PROTEIN-RELATED"/>
    <property type="match status" value="1"/>
</dbReference>
<sequence length="660" mass="71709">MPSTVAFVERLLGDLVIRASPTTGVGGVNLDGDGGVCSVVRTIVDGAALSVDFLTTGGLSPISGHVELPEEETNLQSLYTEALISTLTTIIGPALILDVLQPGQDHGIDMFGPLNDEKQQWRIAALMAAAYLGRIRDLEHILSTGININSDPRDRWLYPPVMAAAVAGRVDVLQFLASQGADLHALTVGNGDNAVHFAALAGRAEVVEWLIKNGVDFDGVNNDGVTPLYRAACAGHAGVVRVLFAAKPEGLRTEIKDSLDRASIHWAVERGYDDVVDEFLSRENVDMEIQDGRGCAELGPVVIPFVLAAATGRDAIFHAILARRGWPSSEVWLPQRTMCRVAIRGGNVAITRTMMELEVETEMGSGDGRNIMLESSSLYLAASCGSDDVFRYLVSFEEAEISSIPQEGQPGQYKPSPVLSGAISSNKIGHVRAILDHPRFEAVCVLGQEAVRRTMHFLWKPPDDLDLAIIAILLAHPAFNANDQDQFGRTPLHYAASSGQIERVKLLLAHPGIELEPVDYQGRTPLCQAVEAGHAVVVRIFLDILGPAVWGATPIDNSLLAAAASAGKVNIVHVLLESQYQIPRDVVHHERGKAEETLAQNEATLADWRRGVWDEMVAPWFESEEIRTGMLESLEEGVYILNEMIWIMSMKLSQVKEKQE</sequence>
<feature type="repeat" description="ANK" evidence="3">
    <location>
        <begin position="190"/>
        <end position="222"/>
    </location>
</feature>
<evidence type="ECO:0000313" key="4">
    <source>
        <dbReference type="EMBL" id="KAL2783070.1"/>
    </source>
</evidence>